<dbReference type="EMBL" id="UINC01095515">
    <property type="protein sequence ID" value="SVC51665.1"/>
    <property type="molecule type" value="Genomic_DNA"/>
</dbReference>
<accession>A0A382MU74</accession>
<name>A0A382MU74_9ZZZZ</name>
<keyword evidence="1" id="KW-0472">Membrane</keyword>
<proteinExistence type="predicted"/>
<dbReference type="AlphaFoldDB" id="A0A382MU74"/>
<evidence type="ECO:0000313" key="2">
    <source>
        <dbReference type="EMBL" id="SVC51665.1"/>
    </source>
</evidence>
<gene>
    <name evidence="2" type="ORF">METZ01_LOCUS304519</name>
</gene>
<feature type="transmembrane region" description="Helical" evidence="1">
    <location>
        <begin position="26"/>
        <end position="45"/>
    </location>
</feature>
<protein>
    <submittedName>
        <fullName evidence="2">Uncharacterized protein</fullName>
    </submittedName>
</protein>
<evidence type="ECO:0000256" key="1">
    <source>
        <dbReference type="SAM" id="Phobius"/>
    </source>
</evidence>
<reference evidence="2" key="1">
    <citation type="submission" date="2018-05" db="EMBL/GenBank/DDBJ databases">
        <authorList>
            <person name="Lanie J.A."/>
            <person name="Ng W.-L."/>
            <person name="Kazmierczak K.M."/>
            <person name="Andrzejewski T.M."/>
            <person name="Davidsen T.M."/>
            <person name="Wayne K.J."/>
            <person name="Tettelin H."/>
            <person name="Glass J.I."/>
            <person name="Rusch D."/>
            <person name="Podicherti R."/>
            <person name="Tsui H.-C.T."/>
            <person name="Winkler M.E."/>
        </authorList>
    </citation>
    <scope>NUCLEOTIDE SEQUENCE</scope>
</reference>
<sequence length="46" mass="5160">MRETFAMSDDGQNSAEKDLAKKNIRLAIILGLIAAGFYIGFVLFYF</sequence>
<keyword evidence="1" id="KW-1133">Transmembrane helix</keyword>
<keyword evidence="1" id="KW-0812">Transmembrane</keyword>
<organism evidence="2">
    <name type="scientific">marine metagenome</name>
    <dbReference type="NCBI Taxonomy" id="408172"/>
    <lineage>
        <taxon>unclassified sequences</taxon>
        <taxon>metagenomes</taxon>
        <taxon>ecological metagenomes</taxon>
    </lineage>
</organism>